<dbReference type="Proteomes" id="UP000001056">
    <property type="component" value="Unassembled WGS sequence"/>
</dbReference>
<protein>
    <recommendedName>
        <fullName evidence="2">MULE transposase domain-containing protein</fullName>
    </recommendedName>
</protein>
<dbReference type="OrthoDB" id="1421156at2759"/>
<dbReference type="RefSeq" id="XP_001224512.1">
    <property type="nucleotide sequence ID" value="XM_001224511.1"/>
</dbReference>
<dbReference type="OMA" id="THIESKW"/>
<dbReference type="EMBL" id="CH408033">
    <property type="protein sequence ID" value="EAQ85603.1"/>
    <property type="molecule type" value="Genomic_DNA"/>
</dbReference>
<keyword evidence="4" id="KW-1185">Reference proteome</keyword>
<dbReference type="HOGENOM" id="CLU_013727_5_2_1"/>
<dbReference type="PANTHER" id="PTHR31569:SF4">
    <property type="entry name" value="SWIM-TYPE DOMAIN-CONTAINING PROTEIN"/>
    <property type="match status" value="1"/>
</dbReference>
<evidence type="ECO:0000259" key="2">
    <source>
        <dbReference type="Pfam" id="PF10551"/>
    </source>
</evidence>
<reference evidence="4" key="1">
    <citation type="journal article" date="2015" name="Genome Announc.">
        <title>Draft genome sequence of the cellulolytic fungus Chaetomium globosum.</title>
        <authorList>
            <person name="Cuomo C.A."/>
            <person name="Untereiner W.A."/>
            <person name="Ma L.-J."/>
            <person name="Grabherr M."/>
            <person name="Birren B.W."/>
        </authorList>
    </citation>
    <scope>NUCLEOTIDE SEQUENCE [LARGE SCALE GENOMIC DNA]</scope>
    <source>
        <strain evidence="4">ATCC 6205 / CBS 148.51 / DSM 1962 / NBRC 6347 / NRRL 1970</strain>
    </source>
</reference>
<name>Q2GYU8_CHAGB</name>
<feature type="region of interest" description="Disordered" evidence="1">
    <location>
        <begin position="570"/>
        <end position="589"/>
    </location>
</feature>
<feature type="domain" description="MULE transposase" evidence="2">
    <location>
        <begin position="190"/>
        <end position="287"/>
    </location>
</feature>
<dbReference type="Pfam" id="PF10551">
    <property type="entry name" value="MULE"/>
    <property type="match status" value="1"/>
</dbReference>
<dbReference type="InterPro" id="IPR018289">
    <property type="entry name" value="MULE_transposase_dom"/>
</dbReference>
<dbReference type="eggNOG" id="ENOG502S9FG">
    <property type="taxonomic scope" value="Eukaryota"/>
</dbReference>
<feature type="region of interest" description="Disordered" evidence="1">
    <location>
        <begin position="1"/>
        <end position="40"/>
    </location>
</feature>
<dbReference type="GeneID" id="4394521"/>
<evidence type="ECO:0000313" key="3">
    <source>
        <dbReference type="EMBL" id="EAQ85603.1"/>
    </source>
</evidence>
<evidence type="ECO:0000256" key="1">
    <source>
        <dbReference type="SAM" id="MobiDB-lite"/>
    </source>
</evidence>
<feature type="region of interest" description="Disordered" evidence="1">
    <location>
        <begin position="461"/>
        <end position="500"/>
    </location>
</feature>
<organism evidence="3 4">
    <name type="scientific">Chaetomium globosum (strain ATCC 6205 / CBS 148.51 / DSM 1962 / NBRC 6347 / NRRL 1970)</name>
    <name type="common">Soil fungus</name>
    <dbReference type="NCBI Taxonomy" id="306901"/>
    <lineage>
        <taxon>Eukaryota</taxon>
        <taxon>Fungi</taxon>
        <taxon>Dikarya</taxon>
        <taxon>Ascomycota</taxon>
        <taxon>Pezizomycotina</taxon>
        <taxon>Sordariomycetes</taxon>
        <taxon>Sordariomycetidae</taxon>
        <taxon>Sordariales</taxon>
        <taxon>Chaetomiaceae</taxon>
        <taxon>Chaetomium</taxon>
    </lineage>
</organism>
<dbReference type="STRING" id="306901.Q2GYU8"/>
<feature type="region of interest" description="Disordered" evidence="1">
    <location>
        <begin position="518"/>
        <end position="553"/>
    </location>
</feature>
<evidence type="ECO:0000313" key="4">
    <source>
        <dbReference type="Proteomes" id="UP000001056"/>
    </source>
</evidence>
<dbReference type="InterPro" id="IPR052579">
    <property type="entry name" value="Zinc_finger_SWIM"/>
</dbReference>
<dbReference type="VEuPathDB" id="FungiDB:CHGG_06856"/>
<proteinExistence type="predicted"/>
<accession>Q2GYU8</accession>
<dbReference type="AlphaFoldDB" id="Q2GYU8"/>
<dbReference type="InParanoid" id="Q2GYU8"/>
<gene>
    <name evidence="3" type="ORF">CHGG_06856</name>
</gene>
<dbReference type="PANTHER" id="PTHR31569">
    <property type="entry name" value="SWIM-TYPE DOMAIN-CONTAINING PROTEIN"/>
    <property type="match status" value="1"/>
</dbReference>
<sequence>MVKNGTKSGRARFRCAKGREYKPQANPETHESKRRKTSTQFTGCKFQLAARPLPDGRWAVKLPDGPAALHNHGWSDPTAFAGARADALAPFEQEVIKLSNSGSRPAQILAAIQAEQRGIHGQDIINLLQRHRRAELRGRSPLQCLYEDYLKPEASKFVWEDTRDSLGHVISLTIAPKSGLQLLKQNPDLLLLDSTYKTNHHNMPLFNACGVTSGNKTFNWAVTFMSGEKEGDYSCALAALIRILQNEGIKVPGLIVTDRELALLNALNNSAWVSIPHLLCRWHVNMNVLAKARRHFPAATKHGSQYRRHPTFKAFLKEWNALLASVTKDDFNKNLAKFRTPGRHLDAAVDYAVATWIEPWKEKLVTFWVNQVPHMGHTTTQAVESSHAAIKKYLVSSRADLKSATYGLPCRHILYRHLTGDEPVTIQQIHKHWWLWRPQEQQHVGDDDSRNPNVEVVGIMPMPDIPLDPRQVKGKGRPVGAIATTSAASRKKGAGVNSTKRLPSAFEYNIEDELTTAVPAPKQQQQQQQQAGAASTKRFGPAPPPPLTAPAALGLGQGRAIEGSSRIEQVQQGLRGRRRDAEWSAQTQTSVEDRIEDCIVVAMTSVKGATANSMVTSTKLGLQHLRQVGRDSYEPGTAAPRASGRFIDGLDALDPDIEDDHDRALAAAEVAAREDQEDAVALGN</sequence>